<reference evidence="1 2" key="1">
    <citation type="journal article" date="2017" name="Nat. Commun.">
        <title>In situ click chemistry generation of cyclooxygenase-2 inhibitors.</title>
        <authorList>
            <person name="Bhardwaj A."/>
            <person name="Kaur J."/>
            <person name="Wuest M."/>
            <person name="Wuest F."/>
        </authorList>
    </citation>
    <scope>NUCLEOTIDE SEQUENCE [LARGE SCALE GENOMIC DNA]</scope>
    <source>
        <strain evidence="1">S2_012_000_R3_94</strain>
    </source>
</reference>
<sequence length="90" mass="10509">MTGITACWIRHIPTGKVIAGKTTREIHYGWLFDFYAPYRSSPEHEILLHYAEDPPNHSYWFNGSQERWIKCNWDCPVPEALEMQILCGAI</sequence>
<dbReference type="EMBL" id="VAFL01000015">
    <property type="protein sequence ID" value="TKW65195.1"/>
    <property type="molecule type" value="Genomic_DNA"/>
</dbReference>
<name>A0A533I361_PARDE</name>
<comment type="caution">
    <text evidence="1">The sequence shown here is derived from an EMBL/GenBank/DDBJ whole genome shotgun (WGS) entry which is preliminary data.</text>
</comment>
<accession>A0A533I361</accession>
<protein>
    <submittedName>
        <fullName evidence="1">Uncharacterized protein</fullName>
    </submittedName>
</protein>
<organism evidence="1 2">
    <name type="scientific">Paracoccus denitrificans</name>
    <dbReference type="NCBI Taxonomy" id="266"/>
    <lineage>
        <taxon>Bacteria</taxon>
        <taxon>Pseudomonadati</taxon>
        <taxon>Pseudomonadota</taxon>
        <taxon>Alphaproteobacteria</taxon>
        <taxon>Rhodobacterales</taxon>
        <taxon>Paracoccaceae</taxon>
        <taxon>Paracoccus</taxon>
    </lineage>
</organism>
<dbReference type="AlphaFoldDB" id="A0A533I361"/>
<dbReference type="Proteomes" id="UP000315344">
    <property type="component" value="Unassembled WGS sequence"/>
</dbReference>
<proteinExistence type="predicted"/>
<gene>
    <name evidence="1" type="ORF">DI616_15825</name>
</gene>
<evidence type="ECO:0000313" key="1">
    <source>
        <dbReference type="EMBL" id="TKW65195.1"/>
    </source>
</evidence>
<evidence type="ECO:0000313" key="2">
    <source>
        <dbReference type="Proteomes" id="UP000315344"/>
    </source>
</evidence>